<proteinExistence type="predicted"/>
<dbReference type="EMBL" id="LAZR01034279">
    <property type="protein sequence ID" value="KKL45741.1"/>
    <property type="molecule type" value="Genomic_DNA"/>
</dbReference>
<dbReference type="AlphaFoldDB" id="A0A0F9CWE7"/>
<protein>
    <submittedName>
        <fullName evidence="1">Uncharacterized protein</fullName>
    </submittedName>
</protein>
<feature type="non-terminal residue" evidence="1">
    <location>
        <position position="1"/>
    </location>
</feature>
<reference evidence="1" key="1">
    <citation type="journal article" date="2015" name="Nature">
        <title>Complex archaea that bridge the gap between prokaryotes and eukaryotes.</title>
        <authorList>
            <person name="Spang A."/>
            <person name="Saw J.H."/>
            <person name="Jorgensen S.L."/>
            <person name="Zaremba-Niedzwiedzka K."/>
            <person name="Martijn J."/>
            <person name="Lind A.E."/>
            <person name="van Eijk R."/>
            <person name="Schleper C."/>
            <person name="Guy L."/>
            <person name="Ettema T.J."/>
        </authorList>
    </citation>
    <scope>NUCLEOTIDE SEQUENCE</scope>
</reference>
<organism evidence="1">
    <name type="scientific">marine sediment metagenome</name>
    <dbReference type="NCBI Taxonomy" id="412755"/>
    <lineage>
        <taxon>unclassified sequences</taxon>
        <taxon>metagenomes</taxon>
        <taxon>ecological metagenomes</taxon>
    </lineage>
</organism>
<sequence length="96" mass="10379">DRRVRLPTERADAGGRGALREEVTMLRVCCYISPTTVTSGYGEGCKSAAEWGIYWAEPGKAPYDCSTDACTEHVGAMLNVDGVTAFHVYSIGQEES</sequence>
<gene>
    <name evidence="1" type="ORF">LCGC14_2352640</name>
</gene>
<accession>A0A0F9CWE7</accession>
<comment type="caution">
    <text evidence="1">The sequence shown here is derived from an EMBL/GenBank/DDBJ whole genome shotgun (WGS) entry which is preliminary data.</text>
</comment>
<evidence type="ECO:0000313" key="1">
    <source>
        <dbReference type="EMBL" id="KKL45741.1"/>
    </source>
</evidence>
<name>A0A0F9CWE7_9ZZZZ</name>